<feature type="binding site" evidence="6">
    <location>
        <position position="206"/>
    </location>
    <ligand>
        <name>substrate</name>
    </ligand>
</feature>
<evidence type="ECO:0000256" key="3">
    <source>
        <dbReference type="ARBA" id="ARBA00012922"/>
    </source>
</evidence>
<dbReference type="AlphaFoldDB" id="A0A9P4SK49"/>
<comment type="similarity">
    <text evidence="2">Belongs to the amidase family.</text>
</comment>
<dbReference type="OrthoDB" id="6428749at2759"/>
<proteinExistence type="inferred from homology"/>
<evidence type="ECO:0000313" key="9">
    <source>
        <dbReference type="Proteomes" id="UP000799429"/>
    </source>
</evidence>
<dbReference type="PROSITE" id="PS00571">
    <property type="entry name" value="AMIDASES"/>
    <property type="match status" value="1"/>
</dbReference>
<keyword evidence="9" id="KW-1185">Reference proteome</keyword>
<dbReference type="Gene3D" id="3.90.1300.10">
    <property type="entry name" value="Amidase signature (AS) domain"/>
    <property type="match status" value="1"/>
</dbReference>
<dbReference type="Proteomes" id="UP000799429">
    <property type="component" value="Unassembled WGS sequence"/>
</dbReference>
<protein>
    <recommendedName>
        <fullName evidence="3">amidase</fullName>
        <ecNumber evidence="3">3.5.1.4</ecNumber>
    </recommendedName>
</protein>
<evidence type="ECO:0000313" key="8">
    <source>
        <dbReference type="EMBL" id="KAF2843789.1"/>
    </source>
</evidence>
<feature type="binding site" evidence="6">
    <location>
        <position position="180"/>
    </location>
    <ligand>
        <name>substrate</name>
    </ligand>
</feature>
<keyword evidence="4" id="KW-0378">Hydrolase</keyword>
<dbReference type="GO" id="GO:0004040">
    <property type="term" value="F:amidase activity"/>
    <property type="evidence" value="ECO:0007669"/>
    <property type="project" value="UniProtKB-EC"/>
</dbReference>
<comment type="caution">
    <text evidence="8">The sequence shown here is derived from an EMBL/GenBank/DDBJ whole genome shotgun (WGS) entry which is preliminary data.</text>
</comment>
<feature type="domain" description="Amidase" evidence="7">
    <location>
        <begin position="77"/>
        <end position="534"/>
    </location>
</feature>
<dbReference type="InterPro" id="IPR023631">
    <property type="entry name" value="Amidase_dom"/>
</dbReference>
<dbReference type="PIRSF" id="PIRSF001221">
    <property type="entry name" value="Amidase_fungi"/>
    <property type="match status" value="1"/>
</dbReference>
<feature type="active site" description="Acyl-ester intermediate" evidence="5">
    <location>
        <position position="230"/>
    </location>
</feature>
<evidence type="ECO:0000256" key="2">
    <source>
        <dbReference type="ARBA" id="ARBA00009199"/>
    </source>
</evidence>
<evidence type="ECO:0000256" key="5">
    <source>
        <dbReference type="PIRSR" id="PIRSR001221-1"/>
    </source>
</evidence>
<dbReference type="InterPro" id="IPR036928">
    <property type="entry name" value="AS_sf"/>
</dbReference>
<sequence length="558" mass="60959">MSGTWEPISRRKKEEQLARIPQQWLLPSNFTPTDNVLKIPRECGLLSGEELGITENYDATALGEAIATRKFKCVVVARAFSKRAAIAHQLTNCLTEIFFDDALKRAAELDAHLDAGKPPLSPLHGVPVSLKDTFCVPGYDASVGLAALCFKPSTNPSTLVQVLLNAGAVLYCKTNIPQTLMALDSHNNIFGRTLNPRNRKLTAGGSSGGEGALIAMRGSILGVGTDIGGSIRIPSMCNGLYGIKPSWQRIPYMGQESGKALCVSDLSVFSSAGPMSLSLRDCELFMRTILTQKPWEIDSNVAPGNWNQTDFSSCPDSAFTIGIVHTDGITTPLPPIAALINEVASTLFRKGIKTINLNITSILSKTQPLANAMFAVEGENFTFDLLESHSEPLSPWLRNMKRRPKASLDTLQDLHVRRSALETEFLRVWNGEFSGGRRVDALILPVAPHPVPEIDNWGGVGYTSSWALLDCPAGVIPVRSFGPADLQGEIPDNKPIGGWDKRNRELWTKADRKVYLDTPLCIQVVAPKLQEKRLYRAMEIIERALKAKGTGCKYLVVK</sequence>
<dbReference type="InterPro" id="IPR020556">
    <property type="entry name" value="Amidase_CS"/>
</dbReference>
<gene>
    <name evidence="8" type="ORF">M501DRAFT_1054505</name>
</gene>
<feature type="active site" description="Charge relay system" evidence="5">
    <location>
        <position position="206"/>
    </location>
</feature>
<reference evidence="8" key="1">
    <citation type="journal article" date="2020" name="Stud. Mycol.">
        <title>101 Dothideomycetes genomes: a test case for predicting lifestyles and emergence of pathogens.</title>
        <authorList>
            <person name="Haridas S."/>
            <person name="Albert R."/>
            <person name="Binder M."/>
            <person name="Bloem J."/>
            <person name="Labutti K."/>
            <person name="Salamov A."/>
            <person name="Andreopoulos B."/>
            <person name="Baker S."/>
            <person name="Barry K."/>
            <person name="Bills G."/>
            <person name="Bluhm B."/>
            <person name="Cannon C."/>
            <person name="Castanera R."/>
            <person name="Culley D."/>
            <person name="Daum C."/>
            <person name="Ezra D."/>
            <person name="Gonzalez J."/>
            <person name="Henrissat B."/>
            <person name="Kuo A."/>
            <person name="Liang C."/>
            <person name="Lipzen A."/>
            <person name="Lutzoni F."/>
            <person name="Magnuson J."/>
            <person name="Mondo S."/>
            <person name="Nolan M."/>
            <person name="Ohm R."/>
            <person name="Pangilinan J."/>
            <person name="Park H.-J."/>
            <person name="Ramirez L."/>
            <person name="Alfaro M."/>
            <person name="Sun H."/>
            <person name="Tritt A."/>
            <person name="Yoshinaga Y."/>
            <person name="Zwiers L.-H."/>
            <person name="Turgeon B."/>
            <person name="Goodwin S."/>
            <person name="Spatafora J."/>
            <person name="Crous P."/>
            <person name="Grigoriev I."/>
        </authorList>
    </citation>
    <scope>NUCLEOTIDE SEQUENCE</scope>
    <source>
        <strain evidence="8">CBS 101060</strain>
    </source>
</reference>
<dbReference type="EMBL" id="MU006089">
    <property type="protein sequence ID" value="KAF2843789.1"/>
    <property type="molecule type" value="Genomic_DNA"/>
</dbReference>
<dbReference type="PANTHER" id="PTHR46072">
    <property type="entry name" value="AMIDASE-RELATED-RELATED"/>
    <property type="match status" value="1"/>
</dbReference>
<organism evidence="8 9">
    <name type="scientific">Patellaria atrata CBS 101060</name>
    <dbReference type="NCBI Taxonomy" id="1346257"/>
    <lineage>
        <taxon>Eukaryota</taxon>
        <taxon>Fungi</taxon>
        <taxon>Dikarya</taxon>
        <taxon>Ascomycota</taxon>
        <taxon>Pezizomycotina</taxon>
        <taxon>Dothideomycetes</taxon>
        <taxon>Dothideomycetes incertae sedis</taxon>
        <taxon>Patellariales</taxon>
        <taxon>Patellariaceae</taxon>
        <taxon>Patellaria</taxon>
    </lineage>
</organism>
<comment type="catalytic activity">
    <reaction evidence="1">
        <text>a monocarboxylic acid amide + H2O = a monocarboxylate + NH4(+)</text>
        <dbReference type="Rhea" id="RHEA:12020"/>
        <dbReference type="ChEBI" id="CHEBI:15377"/>
        <dbReference type="ChEBI" id="CHEBI:28938"/>
        <dbReference type="ChEBI" id="CHEBI:35757"/>
        <dbReference type="ChEBI" id="CHEBI:83628"/>
        <dbReference type="EC" id="3.5.1.4"/>
    </reaction>
</comment>
<feature type="binding site" evidence="6">
    <location>
        <begin position="227"/>
        <end position="230"/>
    </location>
    <ligand>
        <name>substrate</name>
    </ligand>
</feature>
<dbReference type="PANTHER" id="PTHR46072:SF6">
    <property type="entry name" value="AMIDASE, PUTATIVE (AFU_ORTHOLOGUE AFUA_1G14530)-RELATED"/>
    <property type="match status" value="1"/>
</dbReference>
<feature type="active site" description="Charge relay system" evidence="5">
    <location>
        <position position="131"/>
    </location>
</feature>
<dbReference type="Pfam" id="PF01425">
    <property type="entry name" value="Amidase"/>
    <property type="match status" value="1"/>
</dbReference>
<evidence type="ECO:0000256" key="6">
    <source>
        <dbReference type="PIRSR" id="PIRSR001221-2"/>
    </source>
</evidence>
<name>A0A9P4SK49_9PEZI</name>
<accession>A0A9P4SK49</accession>
<evidence type="ECO:0000256" key="4">
    <source>
        <dbReference type="ARBA" id="ARBA00022801"/>
    </source>
</evidence>
<evidence type="ECO:0000256" key="1">
    <source>
        <dbReference type="ARBA" id="ARBA00001311"/>
    </source>
</evidence>
<dbReference type="SUPFAM" id="SSF75304">
    <property type="entry name" value="Amidase signature (AS) enzymes"/>
    <property type="match status" value="1"/>
</dbReference>
<evidence type="ECO:0000259" key="7">
    <source>
        <dbReference type="Pfam" id="PF01425"/>
    </source>
</evidence>
<dbReference type="EC" id="3.5.1.4" evidence="3"/>